<dbReference type="SUPFAM" id="SSF140361">
    <property type="entry name" value="MIT domain-like"/>
    <property type="match status" value="1"/>
</dbReference>
<feature type="compositionally biased region" description="Polar residues" evidence="2">
    <location>
        <begin position="87"/>
        <end position="96"/>
    </location>
</feature>
<feature type="coiled-coil region" evidence="1">
    <location>
        <begin position="136"/>
        <end position="170"/>
    </location>
</feature>
<comment type="caution">
    <text evidence="3">The sequence shown here is derived from an EMBL/GenBank/DDBJ whole genome shotgun (WGS) entry which is preliminary data.</text>
</comment>
<accession>A0A8E0RW11</accession>
<feature type="region of interest" description="Disordered" evidence="2">
    <location>
        <begin position="207"/>
        <end position="239"/>
    </location>
</feature>
<proteinExistence type="predicted"/>
<dbReference type="Gene3D" id="1.20.58.80">
    <property type="entry name" value="Phosphotransferase system, lactose/cellobiose-type IIA subunit"/>
    <property type="match status" value="1"/>
</dbReference>
<keyword evidence="1" id="KW-0175">Coiled coil</keyword>
<keyword evidence="4" id="KW-1185">Reference proteome</keyword>
<dbReference type="AlphaFoldDB" id="A0A8E0RW11"/>
<dbReference type="EMBL" id="LUCM01007788">
    <property type="protein sequence ID" value="KAA0189356.1"/>
    <property type="molecule type" value="Genomic_DNA"/>
</dbReference>
<sequence>MELVVEMDSSLNMAHSCERLAERATNLGRFDEAMKLYDDAIMHMENARKELEEEDFQLDLIDLQLSTLRANRSHIARFQVSTKPSTDLKTNASISHYQDDPVTLSPTPSLESDSKIRVMKLPKSEIQTKEELEICVTELRCMVDKLSSKLETTQKELSEERARRLAAEAELLLTRLCDVRSRSTGSIDTESTKLVCATHESADLVLRKDDQSSETETSVRDSTESWFDAPSSFCDQPVT</sequence>
<organism evidence="3 4">
    <name type="scientific">Fasciolopsis buskii</name>
    <dbReference type="NCBI Taxonomy" id="27845"/>
    <lineage>
        <taxon>Eukaryota</taxon>
        <taxon>Metazoa</taxon>
        <taxon>Spiralia</taxon>
        <taxon>Lophotrochozoa</taxon>
        <taxon>Platyhelminthes</taxon>
        <taxon>Trematoda</taxon>
        <taxon>Digenea</taxon>
        <taxon>Plagiorchiida</taxon>
        <taxon>Echinostomata</taxon>
        <taxon>Echinostomatoidea</taxon>
        <taxon>Fasciolidae</taxon>
        <taxon>Fasciolopsis</taxon>
    </lineage>
</organism>
<dbReference type="OrthoDB" id="6238006at2759"/>
<evidence type="ECO:0000256" key="1">
    <source>
        <dbReference type="SAM" id="Coils"/>
    </source>
</evidence>
<name>A0A8E0RW11_9TREM</name>
<gene>
    <name evidence="3" type="ORF">FBUS_06763</name>
</gene>
<protein>
    <submittedName>
        <fullName evidence="3">Uncharacterized protein</fullName>
    </submittedName>
</protein>
<dbReference type="Proteomes" id="UP000728185">
    <property type="component" value="Unassembled WGS sequence"/>
</dbReference>
<evidence type="ECO:0000313" key="3">
    <source>
        <dbReference type="EMBL" id="KAA0189356.1"/>
    </source>
</evidence>
<reference evidence="3" key="1">
    <citation type="submission" date="2019-05" db="EMBL/GenBank/DDBJ databases">
        <title>Annotation for the trematode Fasciolopsis buski.</title>
        <authorList>
            <person name="Choi Y.-J."/>
        </authorList>
    </citation>
    <scope>NUCLEOTIDE SEQUENCE</scope>
    <source>
        <strain evidence="3">HT</strain>
        <tissue evidence="3">Whole worm</tissue>
    </source>
</reference>
<feature type="region of interest" description="Disordered" evidence="2">
    <location>
        <begin position="87"/>
        <end position="109"/>
    </location>
</feature>
<feature type="compositionally biased region" description="Basic and acidic residues" evidence="2">
    <location>
        <begin position="207"/>
        <end position="223"/>
    </location>
</feature>
<evidence type="ECO:0000256" key="2">
    <source>
        <dbReference type="SAM" id="MobiDB-lite"/>
    </source>
</evidence>
<evidence type="ECO:0000313" key="4">
    <source>
        <dbReference type="Proteomes" id="UP000728185"/>
    </source>
</evidence>